<dbReference type="InterPro" id="IPR037185">
    <property type="entry name" value="EmrE-like"/>
</dbReference>
<evidence type="ECO:0000313" key="8">
    <source>
        <dbReference type="EMBL" id="AZL60208.1"/>
    </source>
</evidence>
<keyword evidence="3 6" id="KW-0812">Transmembrane</keyword>
<evidence type="ECO:0000256" key="6">
    <source>
        <dbReference type="SAM" id="Phobius"/>
    </source>
</evidence>
<evidence type="ECO:0000256" key="4">
    <source>
        <dbReference type="ARBA" id="ARBA00022989"/>
    </source>
</evidence>
<evidence type="ECO:0000313" key="9">
    <source>
        <dbReference type="Proteomes" id="UP000282002"/>
    </source>
</evidence>
<comment type="similarity">
    <text evidence="2">Belongs to the EamA transporter family.</text>
</comment>
<dbReference type="Proteomes" id="UP000282002">
    <property type="component" value="Chromosome"/>
</dbReference>
<organism evidence="8 9">
    <name type="scientific">Tabrizicola piscis</name>
    <dbReference type="NCBI Taxonomy" id="2494374"/>
    <lineage>
        <taxon>Bacteria</taxon>
        <taxon>Pseudomonadati</taxon>
        <taxon>Pseudomonadota</taxon>
        <taxon>Alphaproteobacteria</taxon>
        <taxon>Rhodobacterales</taxon>
        <taxon>Paracoccaceae</taxon>
        <taxon>Tabrizicola</taxon>
    </lineage>
</organism>
<keyword evidence="9" id="KW-1185">Reference proteome</keyword>
<evidence type="ECO:0000256" key="2">
    <source>
        <dbReference type="ARBA" id="ARBA00007362"/>
    </source>
</evidence>
<dbReference type="AlphaFoldDB" id="A0A3S8U9E5"/>
<dbReference type="GO" id="GO:0016020">
    <property type="term" value="C:membrane"/>
    <property type="evidence" value="ECO:0007669"/>
    <property type="project" value="UniProtKB-SubCell"/>
</dbReference>
<reference evidence="8 9" key="1">
    <citation type="submission" date="2018-12" db="EMBL/GenBank/DDBJ databases">
        <title>Complete genome sequencing of Tabrizicola sp. K13M18.</title>
        <authorList>
            <person name="Bae J.-W."/>
        </authorList>
    </citation>
    <scope>NUCLEOTIDE SEQUENCE [LARGE SCALE GENOMIC DNA]</scope>
    <source>
        <strain evidence="8 9">K13M18</strain>
    </source>
</reference>
<proteinExistence type="inferred from homology"/>
<dbReference type="OrthoDB" id="5430053at2"/>
<evidence type="ECO:0000259" key="7">
    <source>
        <dbReference type="Pfam" id="PF00892"/>
    </source>
</evidence>
<feature type="transmembrane region" description="Helical" evidence="6">
    <location>
        <begin position="205"/>
        <end position="223"/>
    </location>
</feature>
<dbReference type="PANTHER" id="PTHR32322:SF2">
    <property type="entry name" value="EAMA DOMAIN-CONTAINING PROTEIN"/>
    <property type="match status" value="1"/>
</dbReference>
<sequence>MHRTADISLTALAPVVWGSTYLVTTETLPDGFPLTVAALRALPAGLLLLVMTRSLPPRALFGRLLVLGALNFAVFWACLFVAAYRLPGGAAATLGALQALMVIGFARWFLGTAIQAVSVLAAIFGVLGVALLLLGSDTGYDLIGILAAICGTVSMAAGTVLSRKWQPQVPVLSFTAWQLTAGGLLLLPVALLAEPSLPPLTATNLLGLVWLGLIGAAATYGLWLRGIARLGPSPVAMLGMLSPVTAVVLGWVWLGESLTAVQLAGAAIVLASIWVGQTAARRAEIAPATLRGRRGHRAGGQGR</sequence>
<feature type="domain" description="EamA" evidence="7">
    <location>
        <begin position="143"/>
        <end position="275"/>
    </location>
</feature>
<keyword evidence="5 6" id="KW-0472">Membrane</keyword>
<feature type="transmembrane region" description="Helical" evidence="6">
    <location>
        <begin position="32"/>
        <end position="52"/>
    </location>
</feature>
<feature type="transmembrane region" description="Helical" evidence="6">
    <location>
        <begin position="64"/>
        <end position="84"/>
    </location>
</feature>
<evidence type="ECO:0000256" key="5">
    <source>
        <dbReference type="ARBA" id="ARBA00023136"/>
    </source>
</evidence>
<protein>
    <submittedName>
        <fullName evidence="8">EamA family transporter</fullName>
    </submittedName>
</protein>
<dbReference type="InterPro" id="IPR000620">
    <property type="entry name" value="EamA_dom"/>
</dbReference>
<feature type="transmembrane region" description="Helical" evidence="6">
    <location>
        <begin position="142"/>
        <end position="162"/>
    </location>
</feature>
<evidence type="ECO:0000256" key="3">
    <source>
        <dbReference type="ARBA" id="ARBA00022692"/>
    </source>
</evidence>
<accession>A0A3S8U9E5</accession>
<feature type="transmembrane region" description="Helical" evidence="6">
    <location>
        <begin position="90"/>
        <end position="110"/>
    </location>
</feature>
<feature type="transmembrane region" description="Helical" evidence="6">
    <location>
        <begin position="117"/>
        <end position="136"/>
    </location>
</feature>
<dbReference type="EMBL" id="CP034328">
    <property type="protein sequence ID" value="AZL60208.1"/>
    <property type="molecule type" value="Genomic_DNA"/>
</dbReference>
<comment type="subcellular location">
    <subcellularLocation>
        <location evidence="1">Membrane</location>
        <topology evidence="1">Multi-pass membrane protein</topology>
    </subcellularLocation>
</comment>
<dbReference type="SUPFAM" id="SSF103481">
    <property type="entry name" value="Multidrug resistance efflux transporter EmrE"/>
    <property type="match status" value="2"/>
</dbReference>
<name>A0A3S8U9E5_9RHOB</name>
<feature type="transmembrane region" description="Helical" evidence="6">
    <location>
        <begin position="174"/>
        <end position="193"/>
    </location>
</feature>
<keyword evidence="4 6" id="KW-1133">Transmembrane helix</keyword>
<gene>
    <name evidence="8" type="ORF">EI545_16070</name>
</gene>
<evidence type="ECO:0000256" key="1">
    <source>
        <dbReference type="ARBA" id="ARBA00004141"/>
    </source>
</evidence>
<feature type="domain" description="EamA" evidence="7">
    <location>
        <begin position="8"/>
        <end position="133"/>
    </location>
</feature>
<feature type="transmembrane region" description="Helical" evidence="6">
    <location>
        <begin position="260"/>
        <end position="276"/>
    </location>
</feature>
<dbReference type="KEGG" id="taw:EI545_16070"/>
<feature type="transmembrane region" description="Helical" evidence="6">
    <location>
        <begin position="235"/>
        <end position="254"/>
    </location>
</feature>
<dbReference type="InterPro" id="IPR050638">
    <property type="entry name" value="AA-Vitamin_Transporters"/>
</dbReference>
<dbReference type="Pfam" id="PF00892">
    <property type="entry name" value="EamA"/>
    <property type="match status" value="2"/>
</dbReference>
<dbReference type="RefSeq" id="WP_125326400.1">
    <property type="nucleotide sequence ID" value="NZ_CP034328.1"/>
</dbReference>
<dbReference type="PANTHER" id="PTHR32322">
    <property type="entry name" value="INNER MEMBRANE TRANSPORTER"/>
    <property type="match status" value="1"/>
</dbReference>